<accession>A0ABY2BEC2</accession>
<sequence>MPGGRSGASDRWRVRGGPAGDFLVAVARPPRGGHAAGSPDKATTPTCCSGTAVPNDRKRPLAPSTSTPTQTIEAQTGRSTSCRSVRHSPVLSNCRAPFRPKAPSTHPGDRPPLGLRASTVGTSPAQRNSRQHPDVPRPEAGLRAAGVLGGRGGQWMVLKVVAPAKPLAQSWLTRPLVGEQISGGERSVDYRSLLIWKWQALTCSAPGREITEGIHARTLGALHSAAG</sequence>
<evidence type="ECO:0000313" key="2">
    <source>
        <dbReference type="EMBL" id="TCO15523.1"/>
    </source>
</evidence>
<reference evidence="2 3" key="1">
    <citation type="journal article" date="2015" name="Stand. Genomic Sci.">
        <title>Genomic Encyclopedia of Bacterial and Archaeal Type Strains, Phase III: the genomes of soil and plant-associated and newly described type strains.</title>
        <authorList>
            <person name="Whitman W.B."/>
            <person name="Woyke T."/>
            <person name="Klenk H.P."/>
            <person name="Zhou Y."/>
            <person name="Lilburn T.G."/>
            <person name="Beck B.J."/>
            <person name="De Vos P."/>
            <person name="Vandamme P."/>
            <person name="Eisen J.A."/>
            <person name="Garrity G."/>
            <person name="Hugenholtz P."/>
            <person name="Kyrpides N.C."/>
        </authorList>
    </citation>
    <scope>NUCLEOTIDE SEQUENCE [LARGE SCALE GENOMIC DNA]</scope>
    <source>
        <strain evidence="2 3">VKM Ac-2538</strain>
    </source>
</reference>
<feature type="region of interest" description="Disordered" evidence="1">
    <location>
        <begin position="25"/>
        <end position="140"/>
    </location>
</feature>
<protein>
    <submittedName>
        <fullName evidence="2">Uncharacterized protein</fullName>
    </submittedName>
</protein>
<evidence type="ECO:0000313" key="3">
    <source>
        <dbReference type="Proteomes" id="UP000295818"/>
    </source>
</evidence>
<feature type="compositionally biased region" description="Polar residues" evidence="1">
    <location>
        <begin position="119"/>
        <end position="128"/>
    </location>
</feature>
<proteinExistence type="predicted"/>
<keyword evidence="3" id="KW-1185">Reference proteome</keyword>
<gene>
    <name evidence="2" type="ORF">EV644_11867</name>
</gene>
<comment type="caution">
    <text evidence="2">The sequence shown here is derived from an EMBL/GenBank/DDBJ whole genome shotgun (WGS) entry which is preliminary data.</text>
</comment>
<organism evidence="2 3">
    <name type="scientific">Kribbella orskensis</name>
    <dbReference type="NCBI Taxonomy" id="2512216"/>
    <lineage>
        <taxon>Bacteria</taxon>
        <taxon>Bacillati</taxon>
        <taxon>Actinomycetota</taxon>
        <taxon>Actinomycetes</taxon>
        <taxon>Propionibacteriales</taxon>
        <taxon>Kribbellaceae</taxon>
        <taxon>Kribbella</taxon>
    </lineage>
</organism>
<dbReference type="EMBL" id="SLWM01000018">
    <property type="protein sequence ID" value="TCO15523.1"/>
    <property type="molecule type" value="Genomic_DNA"/>
</dbReference>
<evidence type="ECO:0000256" key="1">
    <source>
        <dbReference type="SAM" id="MobiDB-lite"/>
    </source>
</evidence>
<name>A0ABY2BEC2_9ACTN</name>
<dbReference type="Proteomes" id="UP000295818">
    <property type="component" value="Unassembled WGS sequence"/>
</dbReference>
<feature type="compositionally biased region" description="Polar residues" evidence="1">
    <location>
        <begin position="63"/>
        <end position="83"/>
    </location>
</feature>